<organism evidence="3 4">
    <name type="scientific">Saccharothrix mutabilis subsp. mutabilis</name>
    <dbReference type="NCBI Taxonomy" id="66855"/>
    <lineage>
        <taxon>Bacteria</taxon>
        <taxon>Bacillati</taxon>
        <taxon>Actinomycetota</taxon>
        <taxon>Actinomycetes</taxon>
        <taxon>Pseudonocardiales</taxon>
        <taxon>Pseudonocardiaceae</taxon>
        <taxon>Saccharothrix</taxon>
    </lineage>
</organism>
<dbReference type="EMBL" id="BAAABU010000016">
    <property type="protein sequence ID" value="GAA0248224.1"/>
    <property type="molecule type" value="Genomic_DNA"/>
</dbReference>
<protein>
    <recommendedName>
        <fullName evidence="2">Insertion element IS402-like domain-containing protein</fullName>
    </recommendedName>
</protein>
<keyword evidence="4" id="KW-1185">Reference proteome</keyword>
<feature type="domain" description="Insertion element IS402-like" evidence="2">
    <location>
        <begin position="21"/>
        <end position="93"/>
    </location>
</feature>
<dbReference type="PANTHER" id="PTHR46637">
    <property type="entry name" value="TIS1421-TRANSPOSASE PROTEIN A"/>
    <property type="match status" value="1"/>
</dbReference>
<evidence type="ECO:0000313" key="4">
    <source>
        <dbReference type="Proteomes" id="UP001500416"/>
    </source>
</evidence>
<dbReference type="InterPro" id="IPR025161">
    <property type="entry name" value="IS402-like_dom"/>
</dbReference>
<feature type="region of interest" description="Disordered" evidence="1">
    <location>
        <begin position="120"/>
        <end position="182"/>
    </location>
</feature>
<evidence type="ECO:0000259" key="2">
    <source>
        <dbReference type="Pfam" id="PF13340"/>
    </source>
</evidence>
<dbReference type="Pfam" id="PF13340">
    <property type="entry name" value="DUF4096"/>
    <property type="match status" value="1"/>
</dbReference>
<dbReference type="PANTHER" id="PTHR46637:SF1">
    <property type="entry name" value="BLL5188 PROTEIN"/>
    <property type="match status" value="1"/>
</dbReference>
<dbReference type="Proteomes" id="UP001500416">
    <property type="component" value="Unassembled WGS sequence"/>
</dbReference>
<accession>A0ABN0UET9</accession>
<gene>
    <name evidence="3" type="ORF">GCM10010492_55040</name>
</gene>
<evidence type="ECO:0000313" key="3">
    <source>
        <dbReference type="EMBL" id="GAA0248224.1"/>
    </source>
</evidence>
<comment type="caution">
    <text evidence="3">The sequence shown here is derived from an EMBL/GenBank/DDBJ whole genome shotgun (WGS) entry which is preliminary data.</text>
</comment>
<evidence type="ECO:0000256" key="1">
    <source>
        <dbReference type="SAM" id="MobiDB-lite"/>
    </source>
</evidence>
<name>A0ABN0UET9_9PSEU</name>
<sequence length="182" mass="20159">MRRTIPVVSQDLVEMLVPCRVWQLIHPTLPEWPRRRQGGGTEPKDDRASLAAVAFVLVSGCSWREVPPVFGISRATAHRRFVHWTEAGVWEALDGIAVPEDGWDAEFRWLDTVRRAARRRTARPEAGGRAAVRLDGSAPSGTATRDTAGDDRIRPAGIPFPAEGRSTELRRMLVGGDKTDDD</sequence>
<reference evidence="3 4" key="1">
    <citation type="journal article" date="2019" name="Int. J. Syst. Evol. Microbiol.">
        <title>The Global Catalogue of Microorganisms (GCM) 10K type strain sequencing project: providing services to taxonomists for standard genome sequencing and annotation.</title>
        <authorList>
            <consortium name="The Broad Institute Genomics Platform"/>
            <consortium name="The Broad Institute Genome Sequencing Center for Infectious Disease"/>
            <person name="Wu L."/>
            <person name="Ma J."/>
        </authorList>
    </citation>
    <scope>NUCLEOTIDE SEQUENCE [LARGE SCALE GENOMIC DNA]</scope>
    <source>
        <strain evidence="3 4">JCM 3380</strain>
    </source>
</reference>
<dbReference type="InterPro" id="IPR052909">
    <property type="entry name" value="Transposase_6_like"/>
</dbReference>
<proteinExistence type="predicted"/>